<sequence length="187" mass="20440">DDLGDRRPRRCMGQPRARSIPDGREVGARRVRGDALPGTGHDRAGAAGLGCGRGPLGESTGPPRRARLPARGHDDRVFLTRCPVQRLRRPRPRRHTSGLVRQRHPPRDPRPRDGPADPGLARPLLGHHRPPQRHDHRSRPRRVSRIWPGDQRPGDPCPDPDRRGRLASAGAGGGVSVPAIECGGRPV</sequence>
<evidence type="ECO:0000256" key="1">
    <source>
        <dbReference type="SAM" id="MobiDB-lite"/>
    </source>
</evidence>
<feature type="compositionally biased region" description="Basic residues" evidence="1">
    <location>
        <begin position="125"/>
        <end position="144"/>
    </location>
</feature>
<evidence type="ECO:0000313" key="2">
    <source>
        <dbReference type="EMBL" id="CAA9547855.1"/>
    </source>
</evidence>
<feature type="compositionally biased region" description="Basic and acidic residues" evidence="1">
    <location>
        <begin position="19"/>
        <end position="33"/>
    </location>
</feature>
<feature type="non-terminal residue" evidence="2">
    <location>
        <position position="187"/>
    </location>
</feature>
<gene>
    <name evidence="2" type="ORF">AVDCRST_MAG70-671</name>
</gene>
<protein>
    <submittedName>
        <fullName evidence="2">Uncharacterized protein</fullName>
    </submittedName>
</protein>
<feature type="region of interest" description="Disordered" evidence="1">
    <location>
        <begin position="1"/>
        <end position="187"/>
    </location>
</feature>
<dbReference type="EMBL" id="CADCWH010000104">
    <property type="protein sequence ID" value="CAA9547855.1"/>
    <property type="molecule type" value="Genomic_DNA"/>
</dbReference>
<reference evidence="2" key="1">
    <citation type="submission" date="2020-02" db="EMBL/GenBank/DDBJ databases">
        <authorList>
            <person name="Meier V. D."/>
        </authorList>
    </citation>
    <scope>NUCLEOTIDE SEQUENCE</scope>
    <source>
        <strain evidence="2">AVDCRST_MAG70</strain>
    </source>
</reference>
<accession>A0A6J4UDX8</accession>
<feature type="compositionally biased region" description="Basic residues" evidence="1">
    <location>
        <begin position="86"/>
        <end position="104"/>
    </location>
</feature>
<dbReference type="AlphaFoldDB" id="A0A6J4UDX8"/>
<feature type="compositionally biased region" description="Basic and acidic residues" evidence="1">
    <location>
        <begin position="105"/>
        <end position="115"/>
    </location>
</feature>
<feature type="non-terminal residue" evidence="2">
    <location>
        <position position="1"/>
    </location>
</feature>
<name>A0A6J4UDX8_9BACT</name>
<proteinExistence type="predicted"/>
<organism evidence="2">
    <name type="scientific">uncultured Thermomicrobiales bacterium</name>
    <dbReference type="NCBI Taxonomy" id="1645740"/>
    <lineage>
        <taxon>Bacteria</taxon>
        <taxon>Pseudomonadati</taxon>
        <taxon>Thermomicrobiota</taxon>
        <taxon>Thermomicrobia</taxon>
        <taxon>Thermomicrobiales</taxon>
        <taxon>environmental samples</taxon>
    </lineage>
</organism>